<name>A0A9D1KZ12_9FIRM</name>
<dbReference type="SUPFAM" id="SSF53633">
    <property type="entry name" value="Carbamate kinase-like"/>
    <property type="match status" value="1"/>
</dbReference>
<evidence type="ECO:0000259" key="10">
    <source>
        <dbReference type="Pfam" id="PF00696"/>
    </source>
</evidence>
<reference evidence="11" key="1">
    <citation type="submission" date="2020-10" db="EMBL/GenBank/DDBJ databases">
        <authorList>
            <person name="Gilroy R."/>
        </authorList>
    </citation>
    <scope>NUCLEOTIDE SEQUENCE</scope>
    <source>
        <strain evidence="11">2830</strain>
    </source>
</reference>
<dbReference type="CDD" id="cd04250">
    <property type="entry name" value="AAK_NAGK-C"/>
    <property type="match status" value="1"/>
</dbReference>
<accession>A0A9D1KZ12</accession>
<sequence>MNDFSAIDKASILVEALPYIRKFHGKTVVIKYGGNAMINEELKEAVLKDVVLMQLVGMRPVVVHGGGPDINSMLDKMQIQSEFIGGQRVTDPATMQVVEMVLNGKVNSSIVKYLNQNGGSAVGLSGADANLLVAHKKRGEDDLGLVGEVESVNVNLLNSLLDQEYIPVISPVAIGRHGESYNVNADLAAGAVAAALKAEKLVLLTDVEGLFRDYKDKSSLISILPVRLVEGLKKDGVIAGGMLPKIDCCVHAVQNGVNTVHILDGRVLHCILLEIFTREGIGTMVVNK</sequence>
<keyword evidence="4 9" id="KW-0808">Transferase</keyword>
<dbReference type="InterPro" id="IPR001057">
    <property type="entry name" value="Glu/AcGlu_kinase"/>
</dbReference>
<dbReference type="HAMAP" id="MF_00082">
    <property type="entry name" value="ArgB"/>
    <property type="match status" value="1"/>
</dbReference>
<dbReference type="GO" id="GO:0005524">
    <property type="term" value="F:ATP binding"/>
    <property type="evidence" value="ECO:0007669"/>
    <property type="project" value="UniProtKB-UniRule"/>
</dbReference>
<comment type="pathway">
    <text evidence="1 9">Amino-acid biosynthesis; L-arginine biosynthesis; N(2)-acetyl-L-ornithine from L-glutamate: step 2/4.</text>
</comment>
<comment type="function">
    <text evidence="9">Catalyzes the ATP-dependent phosphorylation of N-acetyl-L-glutamate.</text>
</comment>
<dbReference type="PANTHER" id="PTHR23342">
    <property type="entry name" value="N-ACETYLGLUTAMATE SYNTHASE"/>
    <property type="match status" value="1"/>
</dbReference>
<comment type="subcellular location">
    <subcellularLocation>
        <location evidence="9">Cytoplasm</location>
    </subcellularLocation>
</comment>
<comment type="similarity">
    <text evidence="9">Belongs to the acetylglutamate kinase family. ArgB subfamily.</text>
</comment>
<keyword evidence="9" id="KW-0963">Cytoplasm</keyword>
<keyword evidence="7 9" id="KW-0067">ATP-binding</keyword>
<evidence type="ECO:0000256" key="5">
    <source>
        <dbReference type="ARBA" id="ARBA00022741"/>
    </source>
</evidence>
<dbReference type="NCBIfam" id="TIGR00761">
    <property type="entry name" value="argB"/>
    <property type="match status" value="1"/>
</dbReference>
<keyword evidence="2 9" id="KW-0055">Arginine biosynthesis</keyword>
<dbReference type="PIRSF" id="PIRSF000728">
    <property type="entry name" value="NAGK"/>
    <property type="match status" value="1"/>
</dbReference>
<evidence type="ECO:0000256" key="7">
    <source>
        <dbReference type="ARBA" id="ARBA00022840"/>
    </source>
</evidence>
<evidence type="ECO:0000256" key="2">
    <source>
        <dbReference type="ARBA" id="ARBA00022571"/>
    </source>
</evidence>
<reference evidence="11" key="2">
    <citation type="journal article" date="2021" name="PeerJ">
        <title>Extensive microbial diversity within the chicken gut microbiome revealed by metagenomics and culture.</title>
        <authorList>
            <person name="Gilroy R."/>
            <person name="Ravi A."/>
            <person name="Getino M."/>
            <person name="Pursley I."/>
            <person name="Horton D.L."/>
            <person name="Alikhan N.F."/>
            <person name="Baker D."/>
            <person name="Gharbi K."/>
            <person name="Hall N."/>
            <person name="Watson M."/>
            <person name="Adriaenssens E.M."/>
            <person name="Foster-Nyarko E."/>
            <person name="Jarju S."/>
            <person name="Secka A."/>
            <person name="Antonio M."/>
            <person name="Oren A."/>
            <person name="Chaudhuri R.R."/>
            <person name="La Ragione R."/>
            <person name="Hildebrand F."/>
            <person name="Pallen M.J."/>
        </authorList>
    </citation>
    <scope>NUCLEOTIDE SEQUENCE</scope>
    <source>
        <strain evidence="11">2830</strain>
    </source>
</reference>
<dbReference type="InterPro" id="IPR041727">
    <property type="entry name" value="NAGK-C"/>
</dbReference>
<dbReference type="FunFam" id="3.40.1160.10:FF:000004">
    <property type="entry name" value="Acetylglutamate kinase"/>
    <property type="match status" value="1"/>
</dbReference>
<evidence type="ECO:0000256" key="1">
    <source>
        <dbReference type="ARBA" id="ARBA00004828"/>
    </source>
</evidence>
<dbReference type="InterPro" id="IPR004662">
    <property type="entry name" value="AcgluKinase_fam"/>
</dbReference>
<evidence type="ECO:0000256" key="9">
    <source>
        <dbReference type="HAMAP-Rule" id="MF_00082"/>
    </source>
</evidence>
<dbReference type="EMBL" id="DVMH01000031">
    <property type="protein sequence ID" value="HIU10843.1"/>
    <property type="molecule type" value="Genomic_DNA"/>
</dbReference>
<dbReference type="InterPro" id="IPR001048">
    <property type="entry name" value="Asp/Glu/Uridylate_kinase"/>
</dbReference>
<feature type="binding site" evidence="9">
    <location>
        <position position="88"/>
    </location>
    <ligand>
        <name>substrate</name>
    </ligand>
</feature>
<comment type="catalytic activity">
    <reaction evidence="8 9">
        <text>N-acetyl-L-glutamate + ATP = N-acetyl-L-glutamyl 5-phosphate + ADP</text>
        <dbReference type="Rhea" id="RHEA:14629"/>
        <dbReference type="ChEBI" id="CHEBI:30616"/>
        <dbReference type="ChEBI" id="CHEBI:44337"/>
        <dbReference type="ChEBI" id="CHEBI:57936"/>
        <dbReference type="ChEBI" id="CHEBI:456216"/>
        <dbReference type="EC" id="2.7.2.8"/>
    </reaction>
</comment>
<dbReference type="GO" id="GO:0042450">
    <property type="term" value="P:L-arginine biosynthetic process via ornithine"/>
    <property type="evidence" value="ECO:0007669"/>
    <property type="project" value="UniProtKB-UniRule"/>
</dbReference>
<proteinExistence type="inferred from homology"/>
<dbReference type="InterPro" id="IPR036393">
    <property type="entry name" value="AceGlu_kinase-like_sf"/>
</dbReference>
<feature type="binding site" evidence="9">
    <location>
        <position position="182"/>
    </location>
    <ligand>
        <name>substrate</name>
    </ligand>
</feature>
<evidence type="ECO:0000256" key="8">
    <source>
        <dbReference type="ARBA" id="ARBA00048141"/>
    </source>
</evidence>
<feature type="domain" description="Aspartate/glutamate/uridylate kinase" evidence="10">
    <location>
        <begin position="26"/>
        <end position="264"/>
    </location>
</feature>
<feature type="site" description="Transition state stabilizer" evidence="9">
    <location>
        <position position="31"/>
    </location>
</feature>
<organism evidence="11 12">
    <name type="scientific">Candidatus Avidehalobacter gallistercoris</name>
    <dbReference type="NCBI Taxonomy" id="2840694"/>
    <lineage>
        <taxon>Bacteria</taxon>
        <taxon>Bacillati</taxon>
        <taxon>Bacillota</taxon>
        <taxon>Clostridia</taxon>
        <taxon>Eubacteriales</taxon>
        <taxon>Peptococcaceae</taxon>
        <taxon>Peptococcaceae incertae sedis</taxon>
        <taxon>Candidatus Avidehalobacter</taxon>
    </lineage>
</organism>
<gene>
    <name evidence="9 11" type="primary">argB</name>
    <name evidence="11" type="ORF">IAB00_06370</name>
</gene>
<protein>
    <recommendedName>
        <fullName evidence="9">Acetylglutamate kinase</fullName>
        <ecNumber evidence="9">2.7.2.8</ecNumber>
    </recommendedName>
    <alternativeName>
        <fullName evidence="9">N-acetyl-L-glutamate 5-phosphotransferase</fullName>
    </alternativeName>
    <alternativeName>
        <fullName evidence="9">NAG kinase</fullName>
        <shortName evidence="9">NAGK</shortName>
    </alternativeName>
</protein>
<dbReference type="Gene3D" id="3.40.1160.10">
    <property type="entry name" value="Acetylglutamate kinase-like"/>
    <property type="match status" value="1"/>
</dbReference>
<dbReference type="Proteomes" id="UP000824124">
    <property type="component" value="Unassembled WGS sequence"/>
</dbReference>
<dbReference type="GO" id="GO:0005737">
    <property type="term" value="C:cytoplasm"/>
    <property type="evidence" value="ECO:0007669"/>
    <property type="project" value="UniProtKB-SubCell"/>
</dbReference>
<dbReference type="PRINTS" id="PR00474">
    <property type="entry name" value="GLU5KINASE"/>
</dbReference>
<keyword evidence="3 9" id="KW-0028">Amino-acid biosynthesis</keyword>
<comment type="caution">
    <text evidence="11">The sequence shown here is derived from an EMBL/GenBank/DDBJ whole genome shotgun (WGS) entry which is preliminary data.</text>
</comment>
<keyword evidence="6 9" id="KW-0418">Kinase</keyword>
<dbReference type="InterPro" id="IPR037528">
    <property type="entry name" value="ArgB"/>
</dbReference>
<dbReference type="GO" id="GO:0003991">
    <property type="term" value="F:acetylglutamate kinase activity"/>
    <property type="evidence" value="ECO:0007669"/>
    <property type="project" value="UniProtKB-UniRule"/>
</dbReference>
<dbReference type="Pfam" id="PF00696">
    <property type="entry name" value="AA_kinase"/>
    <property type="match status" value="1"/>
</dbReference>
<keyword evidence="5 9" id="KW-0547">Nucleotide-binding</keyword>
<feature type="binding site" evidence="9">
    <location>
        <begin position="66"/>
        <end position="67"/>
    </location>
    <ligand>
        <name>substrate</name>
    </ligand>
</feature>
<dbReference type="PANTHER" id="PTHR23342:SF0">
    <property type="entry name" value="N-ACETYLGLUTAMATE SYNTHASE, MITOCHONDRIAL"/>
    <property type="match status" value="1"/>
</dbReference>
<evidence type="ECO:0000256" key="6">
    <source>
        <dbReference type="ARBA" id="ARBA00022777"/>
    </source>
</evidence>
<evidence type="ECO:0000256" key="4">
    <source>
        <dbReference type="ARBA" id="ARBA00022679"/>
    </source>
</evidence>
<evidence type="ECO:0000313" key="12">
    <source>
        <dbReference type="Proteomes" id="UP000824124"/>
    </source>
</evidence>
<dbReference type="AlphaFoldDB" id="A0A9D1KZ12"/>
<evidence type="ECO:0000256" key="3">
    <source>
        <dbReference type="ARBA" id="ARBA00022605"/>
    </source>
</evidence>
<feature type="site" description="Transition state stabilizer" evidence="9">
    <location>
        <position position="245"/>
    </location>
</feature>
<evidence type="ECO:0000313" key="11">
    <source>
        <dbReference type="EMBL" id="HIU10843.1"/>
    </source>
</evidence>
<dbReference type="EC" id="2.7.2.8" evidence="9"/>